<accession>A0AA84ZCQ0</accession>
<protein>
    <submittedName>
        <fullName evidence="2">Uncharacterized protein</fullName>
    </submittedName>
</protein>
<dbReference type="AlphaFoldDB" id="A0AA84ZCQ0"/>
<organism evidence="1 2">
    <name type="scientific">Schistosoma margrebowiei</name>
    <dbReference type="NCBI Taxonomy" id="48269"/>
    <lineage>
        <taxon>Eukaryota</taxon>
        <taxon>Metazoa</taxon>
        <taxon>Spiralia</taxon>
        <taxon>Lophotrochozoa</taxon>
        <taxon>Platyhelminthes</taxon>
        <taxon>Trematoda</taxon>
        <taxon>Digenea</taxon>
        <taxon>Strigeidida</taxon>
        <taxon>Schistosomatoidea</taxon>
        <taxon>Schistosomatidae</taxon>
        <taxon>Schistosoma</taxon>
    </lineage>
</organism>
<sequence>MYKKMVEAEHSLVKVYANPEVKAETAKYEHAFIKYLSELRNQKNERNFNQTKYCSQTVLIKILSTFSLTEKPKNSINVHFIPVSFR</sequence>
<name>A0AA84ZCQ0_9TREM</name>
<proteinExistence type="predicted"/>
<evidence type="ECO:0000313" key="2">
    <source>
        <dbReference type="WBParaSite" id="SMRG1_23210.1"/>
    </source>
</evidence>
<reference evidence="2" key="1">
    <citation type="submission" date="2023-11" db="UniProtKB">
        <authorList>
            <consortium name="WormBaseParasite"/>
        </authorList>
    </citation>
    <scope>IDENTIFICATION</scope>
</reference>
<evidence type="ECO:0000313" key="1">
    <source>
        <dbReference type="Proteomes" id="UP000050790"/>
    </source>
</evidence>
<dbReference type="Proteomes" id="UP000050790">
    <property type="component" value="Unassembled WGS sequence"/>
</dbReference>
<dbReference type="WBParaSite" id="SMRG1_23210.1">
    <property type="protein sequence ID" value="SMRG1_23210.1"/>
    <property type="gene ID" value="SMRG1_23210"/>
</dbReference>